<dbReference type="GO" id="GO:1901137">
    <property type="term" value="P:carbohydrate derivative biosynthetic process"/>
    <property type="evidence" value="ECO:0007669"/>
    <property type="project" value="UniProtKB-ARBA"/>
</dbReference>
<dbReference type="InterPro" id="IPR028098">
    <property type="entry name" value="Glyco_trans_4-like_N"/>
</dbReference>
<keyword evidence="1 4" id="KW-0328">Glycosyltransferase</keyword>
<dbReference type="Pfam" id="PF13439">
    <property type="entry name" value="Glyco_transf_4"/>
    <property type="match status" value="1"/>
</dbReference>
<gene>
    <name evidence="4" type="ORF">SAMN05660282_01615</name>
</gene>
<keyword evidence="5" id="KW-1185">Reference proteome</keyword>
<dbReference type="SUPFAM" id="SSF53756">
    <property type="entry name" value="UDP-Glycosyltransferase/glycogen phosphorylase"/>
    <property type="match status" value="1"/>
</dbReference>
<dbReference type="STRING" id="185761.SAMN05660282_01615"/>
<dbReference type="GO" id="GO:1903509">
    <property type="term" value="P:liposaccharide metabolic process"/>
    <property type="evidence" value="ECO:0007669"/>
    <property type="project" value="UniProtKB-ARBA"/>
</dbReference>
<evidence type="ECO:0000313" key="4">
    <source>
        <dbReference type="EMBL" id="SFG68537.1"/>
    </source>
</evidence>
<proteinExistence type="predicted"/>
<dbReference type="GO" id="GO:0016757">
    <property type="term" value="F:glycosyltransferase activity"/>
    <property type="evidence" value="ECO:0007669"/>
    <property type="project" value="UniProtKB-KW"/>
</dbReference>
<feature type="domain" description="Glycosyltransferase subfamily 4-like N-terminal" evidence="3">
    <location>
        <begin position="18"/>
        <end position="202"/>
    </location>
</feature>
<dbReference type="Proteomes" id="UP000199065">
    <property type="component" value="Unassembled WGS sequence"/>
</dbReference>
<sequence length="408" mass="44729">MRKMRIGIVCPYSFDESGGVQVHILDLAKELRSRGHYVRVLGPASKPKAPTRNPLKKLLRFVAKKLLPSKPDAPELPSFVVRGGSAIPVRYNGSVARICFGPRVRRRARAFLREGRFDVLHIHEPNSPSYSMICLQEAEGPIVATYHASVSKSRALNIAHPMLRPALEKIRAGIAVSETARRWQVEQLGTDPVLIPNGVDTALYTRALAQAQQHKTKELRPPTIVFLGRLDEPRKGLNVLLKALREIHTPVTLKVIGAGTPRSEASDLPSTKVHWLGRVSEEEKARVLAEADIYVAPNLGGESFGIVLVEAMAAGCAVLASDLESFSLVCDAEAEQPAGQLFSTGDPEDLAVKLQELLDDPGKRMALADAGVKRATQYDWSTVASQVLAVYESITNANRQEQVRPRRT</sequence>
<dbReference type="InterPro" id="IPR050194">
    <property type="entry name" value="Glycosyltransferase_grp1"/>
</dbReference>
<keyword evidence="2 4" id="KW-0808">Transferase</keyword>
<reference evidence="4 5" key="1">
    <citation type="submission" date="2016-10" db="EMBL/GenBank/DDBJ databases">
        <authorList>
            <person name="de Groot N.N."/>
        </authorList>
    </citation>
    <scope>NUCLEOTIDE SEQUENCE [LARGE SCALE GENOMIC DNA]</scope>
    <source>
        <strain>J11</strain>
        <strain evidence="5">PG 39</strain>
    </source>
</reference>
<dbReference type="CDD" id="cd03801">
    <property type="entry name" value="GT4_PimA-like"/>
    <property type="match status" value="1"/>
</dbReference>
<evidence type="ECO:0000256" key="2">
    <source>
        <dbReference type="ARBA" id="ARBA00022679"/>
    </source>
</evidence>
<dbReference type="Pfam" id="PF13692">
    <property type="entry name" value="Glyco_trans_1_4"/>
    <property type="match status" value="1"/>
</dbReference>
<dbReference type="Gene3D" id="3.40.50.2000">
    <property type="entry name" value="Glycogen Phosphorylase B"/>
    <property type="match status" value="2"/>
</dbReference>
<protein>
    <submittedName>
        <fullName evidence="4">Phosphatidylinositol alpha-mannosyltransferase</fullName>
    </submittedName>
</protein>
<dbReference type="PANTHER" id="PTHR45947:SF3">
    <property type="entry name" value="SULFOQUINOVOSYL TRANSFERASE SQD2"/>
    <property type="match status" value="1"/>
</dbReference>
<name>A0A1I2TYW4_9CORY</name>
<dbReference type="EMBL" id="FOPJ01000010">
    <property type="protein sequence ID" value="SFG68537.1"/>
    <property type="molecule type" value="Genomic_DNA"/>
</dbReference>
<evidence type="ECO:0000313" key="5">
    <source>
        <dbReference type="Proteomes" id="UP000199065"/>
    </source>
</evidence>
<dbReference type="AlphaFoldDB" id="A0A1I2TYW4"/>
<evidence type="ECO:0000259" key="3">
    <source>
        <dbReference type="Pfam" id="PF13439"/>
    </source>
</evidence>
<dbReference type="PANTHER" id="PTHR45947">
    <property type="entry name" value="SULFOQUINOVOSYL TRANSFERASE SQD2"/>
    <property type="match status" value="1"/>
</dbReference>
<organism evidence="4 5">
    <name type="scientific">Corynebacterium spheniscorum</name>
    <dbReference type="NCBI Taxonomy" id="185761"/>
    <lineage>
        <taxon>Bacteria</taxon>
        <taxon>Bacillati</taxon>
        <taxon>Actinomycetota</taxon>
        <taxon>Actinomycetes</taxon>
        <taxon>Mycobacteriales</taxon>
        <taxon>Corynebacteriaceae</taxon>
        <taxon>Corynebacterium</taxon>
    </lineage>
</organism>
<evidence type="ECO:0000256" key="1">
    <source>
        <dbReference type="ARBA" id="ARBA00022676"/>
    </source>
</evidence>
<accession>A0A1I2TYW4</accession>